<evidence type="ECO:0000256" key="1">
    <source>
        <dbReference type="SAM" id="Phobius"/>
    </source>
</evidence>
<evidence type="ECO:0000313" key="3">
    <source>
        <dbReference type="Proteomes" id="UP001152604"/>
    </source>
</evidence>
<name>A0ABM9DPB3_9HYPH</name>
<keyword evidence="3" id="KW-1185">Reference proteome</keyword>
<sequence>MALVYGELYAALRSVNVPHELAQEAARVDNISPKNVTDAKLESHLRCVQLLLALNIVLLLILLVAA</sequence>
<accession>A0ABM9DPB3</accession>
<evidence type="ECO:0000313" key="2">
    <source>
        <dbReference type="EMBL" id="CAH2398468.1"/>
    </source>
</evidence>
<keyword evidence="1" id="KW-0472">Membrane</keyword>
<keyword evidence="1" id="KW-0812">Transmembrane</keyword>
<reference evidence="2" key="1">
    <citation type="submission" date="2022-03" db="EMBL/GenBank/DDBJ databases">
        <authorList>
            <person name="Brunel B."/>
        </authorList>
    </citation>
    <scope>NUCLEOTIDE SEQUENCE</scope>
    <source>
        <strain evidence="2">STM4922sample</strain>
    </source>
</reference>
<dbReference type="RefSeq" id="WP_254024634.1">
    <property type="nucleotide sequence ID" value="NZ_CAKXZS010000012.1"/>
</dbReference>
<comment type="caution">
    <text evidence="2">The sequence shown here is derived from an EMBL/GenBank/DDBJ whole genome shotgun (WGS) entry which is preliminary data.</text>
</comment>
<gene>
    <name evidence="2" type="ORF">MES4922_20120</name>
</gene>
<organism evidence="2 3">
    <name type="scientific">Mesorhizobium ventifaucium</name>
    <dbReference type="NCBI Taxonomy" id="666020"/>
    <lineage>
        <taxon>Bacteria</taxon>
        <taxon>Pseudomonadati</taxon>
        <taxon>Pseudomonadota</taxon>
        <taxon>Alphaproteobacteria</taxon>
        <taxon>Hyphomicrobiales</taxon>
        <taxon>Phyllobacteriaceae</taxon>
        <taxon>Mesorhizobium</taxon>
    </lineage>
</organism>
<proteinExistence type="predicted"/>
<feature type="transmembrane region" description="Helical" evidence="1">
    <location>
        <begin position="47"/>
        <end position="65"/>
    </location>
</feature>
<dbReference type="EMBL" id="CAKXZS010000012">
    <property type="protein sequence ID" value="CAH2398468.1"/>
    <property type="molecule type" value="Genomic_DNA"/>
</dbReference>
<keyword evidence="1" id="KW-1133">Transmembrane helix</keyword>
<dbReference type="Proteomes" id="UP001152604">
    <property type="component" value="Unassembled WGS sequence"/>
</dbReference>
<protein>
    <submittedName>
        <fullName evidence="2">Uncharacterized protein</fullName>
    </submittedName>
</protein>